<feature type="compositionally biased region" description="Low complexity" evidence="3">
    <location>
        <begin position="193"/>
        <end position="207"/>
    </location>
</feature>
<dbReference type="GO" id="GO:0005509">
    <property type="term" value="F:calcium ion binding"/>
    <property type="evidence" value="ECO:0007669"/>
    <property type="project" value="InterPro"/>
</dbReference>
<dbReference type="PROSITE" id="PS00018">
    <property type="entry name" value="EF_HAND_1"/>
    <property type="match status" value="1"/>
</dbReference>
<evidence type="ECO:0000256" key="2">
    <source>
        <dbReference type="ARBA" id="ARBA00022837"/>
    </source>
</evidence>
<accession>A0AAD7UKV7</accession>
<dbReference type="InterPro" id="IPR002048">
    <property type="entry name" value="EF_hand_dom"/>
</dbReference>
<proteinExistence type="predicted"/>
<gene>
    <name evidence="5" type="ORF">CTAYLR_007788</name>
</gene>
<dbReference type="Gene3D" id="1.10.238.10">
    <property type="entry name" value="EF-hand"/>
    <property type="match status" value="2"/>
</dbReference>
<evidence type="ECO:0000256" key="1">
    <source>
        <dbReference type="ARBA" id="ARBA00022737"/>
    </source>
</evidence>
<dbReference type="AlphaFoldDB" id="A0AAD7UKV7"/>
<dbReference type="CDD" id="cd00051">
    <property type="entry name" value="EFh"/>
    <property type="match status" value="1"/>
</dbReference>
<organism evidence="5 6">
    <name type="scientific">Chrysophaeum taylorii</name>
    <dbReference type="NCBI Taxonomy" id="2483200"/>
    <lineage>
        <taxon>Eukaryota</taxon>
        <taxon>Sar</taxon>
        <taxon>Stramenopiles</taxon>
        <taxon>Ochrophyta</taxon>
        <taxon>Pelagophyceae</taxon>
        <taxon>Pelagomonadales</taxon>
        <taxon>Pelagomonadaceae</taxon>
        <taxon>Chrysophaeum</taxon>
    </lineage>
</organism>
<dbReference type="SUPFAM" id="SSF47473">
    <property type="entry name" value="EF-hand"/>
    <property type="match status" value="1"/>
</dbReference>
<feature type="domain" description="EF-hand" evidence="4">
    <location>
        <begin position="99"/>
        <end position="134"/>
    </location>
</feature>
<dbReference type="PROSITE" id="PS50222">
    <property type="entry name" value="EF_HAND_2"/>
    <property type="match status" value="3"/>
</dbReference>
<keyword evidence="6" id="KW-1185">Reference proteome</keyword>
<keyword evidence="2" id="KW-0106">Calcium</keyword>
<dbReference type="SMART" id="SM00054">
    <property type="entry name" value="EFh"/>
    <property type="match status" value="3"/>
</dbReference>
<feature type="region of interest" description="Disordered" evidence="3">
    <location>
        <begin position="175"/>
        <end position="218"/>
    </location>
</feature>
<evidence type="ECO:0000313" key="6">
    <source>
        <dbReference type="Proteomes" id="UP001230188"/>
    </source>
</evidence>
<evidence type="ECO:0000256" key="3">
    <source>
        <dbReference type="SAM" id="MobiDB-lite"/>
    </source>
</evidence>
<feature type="region of interest" description="Disordered" evidence="3">
    <location>
        <begin position="1"/>
        <end position="22"/>
    </location>
</feature>
<name>A0AAD7UKV7_9STRA</name>
<sequence length="218" mass="24206">MGSNNKSELLGSKRKETRSEDLVPRNAKGGVLVTEQELKTAFDFFDVDSSGKITLANLKKRLGVFYKNMPAKECRFLMNDKNEMTFEDLKNLLLENEVKNFDPVAEAFKVYDPNGTGFVDTQVLRTIFENLGFGEVTEDDLQILTETGDVDGDGKISLSDFRKMLEFDKQDIHLQHTPADSSDTPSNDDDTNKAAAATTVAAQQEQAPKIPQLTSSSL</sequence>
<dbReference type="InterPro" id="IPR011992">
    <property type="entry name" value="EF-hand-dom_pair"/>
</dbReference>
<protein>
    <recommendedName>
        <fullName evidence="4">EF-hand domain-containing protein</fullName>
    </recommendedName>
</protein>
<dbReference type="PANTHER" id="PTHR23050">
    <property type="entry name" value="CALCIUM BINDING PROTEIN"/>
    <property type="match status" value="1"/>
</dbReference>
<feature type="domain" description="EF-hand" evidence="4">
    <location>
        <begin position="136"/>
        <end position="171"/>
    </location>
</feature>
<dbReference type="EMBL" id="JAQMWT010000161">
    <property type="protein sequence ID" value="KAJ8608753.1"/>
    <property type="molecule type" value="Genomic_DNA"/>
</dbReference>
<feature type="domain" description="EF-hand" evidence="4">
    <location>
        <begin position="33"/>
        <end position="68"/>
    </location>
</feature>
<dbReference type="InterPro" id="IPR018247">
    <property type="entry name" value="EF_Hand_1_Ca_BS"/>
</dbReference>
<feature type="compositionally biased region" description="Basic and acidic residues" evidence="3">
    <location>
        <begin position="11"/>
        <end position="22"/>
    </location>
</feature>
<dbReference type="InterPro" id="IPR050145">
    <property type="entry name" value="Centrin_CML-like"/>
</dbReference>
<dbReference type="Proteomes" id="UP001230188">
    <property type="component" value="Unassembled WGS sequence"/>
</dbReference>
<dbReference type="FunFam" id="1.10.238.10:FF:000003">
    <property type="entry name" value="Calmodulin A"/>
    <property type="match status" value="1"/>
</dbReference>
<dbReference type="Pfam" id="PF13499">
    <property type="entry name" value="EF-hand_7"/>
    <property type="match status" value="1"/>
</dbReference>
<dbReference type="Pfam" id="PF13202">
    <property type="entry name" value="EF-hand_5"/>
    <property type="match status" value="1"/>
</dbReference>
<evidence type="ECO:0000259" key="4">
    <source>
        <dbReference type="PROSITE" id="PS50222"/>
    </source>
</evidence>
<evidence type="ECO:0000313" key="5">
    <source>
        <dbReference type="EMBL" id="KAJ8608753.1"/>
    </source>
</evidence>
<keyword evidence="1" id="KW-0677">Repeat</keyword>
<comment type="caution">
    <text evidence="5">The sequence shown here is derived from an EMBL/GenBank/DDBJ whole genome shotgun (WGS) entry which is preliminary data.</text>
</comment>
<reference evidence="5" key="1">
    <citation type="submission" date="2023-01" db="EMBL/GenBank/DDBJ databases">
        <title>Metagenome sequencing of chrysophaentin producing Chrysophaeum taylorii.</title>
        <authorList>
            <person name="Davison J."/>
            <person name="Bewley C."/>
        </authorList>
    </citation>
    <scope>NUCLEOTIDE SEQUENCE</scope>
    <source>
        <strain evidence="5">NIES-1699</strain>
    </source>
</reference>